<protein>
    <submittedName>
        <fullName evidence="2">Uncharacterized protein</fullName>
    </submittedName>
</protein>
<sequence>MSSSSVAFRTKQTPRAAAVACRKTLKASAADCYDFTEVEAESWRSFQPAATVKPSATIKIEVSAVSPTRESRQSRHSRHVIQY</sequence>
<organism evidence="2">
    <name type="scientific">viral metagenome</name>
    <dbReference type="NCBI Taxonomy" id="1070528"/>
    <lineage>
        <taxon>unclassified sequences</taxon>
        <taxon>metagenomes</taxon>
        <taxon>organismal metagenomes</taxon>
    </lineage>
</organism>
<reference evidence="2" key="1">
    <citation type="journal article" date="2020" name="Nature">
        <title>Giant virus diversity and host interactions through global metagenomics.</title>
        <authorList>
            <person name="Schulz F."/>
            <person name="Roux S."/>
            <person name="Paez-Espino D."/>
            <person name="Jungbluth S."/>
            <person name="Walsh D.A."/>
            <person name="Denef V.J."/>
            <person name="McMahon K.D."/>
            <person name="Konstantinidis K.T."/>
            <person name="Eloe-Fadrosh E.A."/>
            <person name="Kyrpides N.C."/>
            <person name="Woyke T."/>
        </authorList>
    </citation>
    <scope>NUCLEOTIDE SEQUENCE</scope>
    <source>
        <strain evidence="2">GVMAG-S-1101182-85</strain>
    </source>
</reference>
<accession>A0A6C0K7E7</accession>
<feature type="region of interest" description="Disordered" evidence="1">
    <location>
        <begin position="64"/>
        <end position="83"/>
    </location>
</feature>
<evidence type="ECO:0000313" key="2">
    <source>
        <dbReference type="EMBL" id="QHU13975.1"/>
    </source>
</evidence>
<evidence type="ECO:0000256" key="1">
    <source>
        <dbReference type="SAM" id="MobiDB-lite"/>
    </source>
</evidence>
<feature type="compositionally biased region" description="Basic residues" evidence="1">
    <location>
        <begin position="74"/>
        <end position="83"/>
    </location>
</feature>
<name>A0A6C0K7E7_9ZZZZ</name>
<dbReference type="EMBL" id="MN740828">
    <property type="protein sequence ID" value="QHU13975.1"/>
    <property type="molecule type" value="Genomic_DNA"/>
</dbReference>
<proteinExistence type="predicted"/>
<dbReference type="AlphaFoldDB" id="A0A6C0K7E7"/>